<dbReference type="RefSeq" id="WP_214813305.1">
    <property type="nucleotide sequence ID" value="NZ_CP075897.1"/>
</dbReference>
<evidence type="ECO:0000313" key="3">
    <source>
        <dbReference type="EMBL" id="QWB29759.1"/>
    </source>
</evidence>
<dbReference type="GeneID" id="88812878"/>
<evidence type="ECO:0000256" key="1">
    <source>
        <dbReference type="ARBA" id="ARBA00022729"/>
    </source>
</evidence>
<protein>
    <submittedName>
        <fullName evidence="3">Uncharacterized protein</fullName>
    </submittedName>
</protein>
<dbReference type="InterPro" id="IPR013783">
    <property type="entry name" value="Ig-like_fold"/>
</dbReference>
<organism evidence="3 4">
    <name type="scientific">Exiguobacterium acetylicum</name>
    <name type="common">Brevibacterium acetylicum</name>
    <dbReference type="NCBI Taxonomy" id="41170"/>
    <lineage>
        <taxon>Bacteria</taxon>
        <taxon>Bacillati</taxon>
        <taxon>Bacillota</taxon>
        <taxon>Bacilli</taxon>
        <taxon>Bacillales</taxon>
        <taxon>Bacillales Family XII. Incertae Sedis</taxon>
        <taxon>Exiguobacterium</taxon>
    </lineage>
</organism>
<accession>A0ABX8G8R7</accession>
<keyword evidence="1 2" id="KW-0732">Signal</keyword>
<feature type="signal peptide" evidence="2">
    <location>
        <begin position="1"/>
        <end position="31"/>
    </location>
</feature>
<dbReference type="Gene3D" id="2.60.40.10">
    <property type="entry name" value="Immunoglobulins"/>
    <property type="match status" value="1"/>
</dbReference>
<keyword evidence="4" id="KW-1185">Reference proteome</keyword>
<dbReference type="Proteomes" id="UP000679498">
    <property type="component" value="Chromosome"/>
</dbReference>
<dbReference type="EMBL" id="CP075897">
    <property type="protein sequence ID" value="QWB29759.1"/>
    <property type="molecule type" value="Genomic_DNA"/>
</dbReference>
<reference evidence="3 4" key="1">
    <citation type="submission" date="2021-05" db="EMBL/GenBank/DDBJ databases">
        <title>Biocontrol using Exiguobacterium acetylicum SI17 against litchi downy blight caused by Peronophythora litchii.</title>
        <authorList>
            <person name="Zheng L."/>
        </authorList>
    </citation>
    <scope>NUCLEOTIDE SEQUENCE [LARGE SCALE GENOMIC DNA]</scope>
    <source>
        <strain evidence="3 4">SI17</strain>
    </source>
</reference>
<name>A0ABX8G8R7_EXIAC</name>
<dbReference type="Gene3D" id="2.60.40.1220">
    <property type="match status" value="1"/>
</dbReference>
<sequence>MGYSKKTNKLYAAAAALAVTASVVAPVAADAASKVSVKYISPILMKHAGGSKYAVKKLTLPTKVKVKLSNGKYEMRSVKWSGSVKFEKKYINKYQVLYGKVAGTTKKAVLKVELQNYPVDVLEPVLEPVAVGGKVQLPSTISIQYKSGIIVKRPISKFNLKTPSTSKAGKYKLAYSYKGANSVVTGYINYEVKAANISNVMGSVDDQMLSVKADVMYPAVGAMAELLIYPGKDMSATPIVAKGTLSKGKFMASQGGIPEGTHSYVVKVGDVKSAPMDFTIANTVLASAKAIGKEKVEVSFSRAVDSVMADNFKIAGATVKSATLSADKKSAVLEVEGLEYGMDYSVDAKGILIGGVAKDLGSLSFMTQSIENIWMLEVTPKASSILANGSDNTEVTFQLKNKATGEVDTKADDIVLKLSTSFGSLAKERVTIQDGKATVLLTSEFSNTDIEATIDAQIIETADNEYKELIGKIDGQAKVKFSTVMVTPAPVELINVLAAESNQADRVTIFLDKAVSRDLLLKSFGLDKKLPTVDESEYLANDNIQIEQFDGMKRVIGIKSIPSNPKAFELILDKETPLQDNATVKVLAKITSNTDTEVKSKASFKLTDARQPEVTSVKPVGLNQLEVKFSEAIAGAKFKIDGQYGEKYFKVEYLGFDNKTGVDRRDTVIITLNDAKMMGVAPEEAYPGAKEGYFAPGKHSLQIWNAMDFASLSDESNIGTTQNLDFTVAADTVKPTAGVVVESPEQFRIMFSKQLKGLDLDAVKALLASKKLKLERYNSSTKLYEDFSQYADVTYYDEETGEVLLELNKDWTEIYDTVNTKENYYNDKFKLSLAKDSVKAEANGEKNDALSLDLNYAGSPLNSPDLKSAEITTIDRYLLTNDFTVMMSEPVKLRGLDQSDTPLINAEGTVLPPKTTVEFIGKDKNGKTVTIDGSVVGYTDSSDMNFRVAANDNLQYLVDKDGYGEEWKVVVKSLSDDVGNTVATATHDFKVSKTPVTPVASPFEIAKVTANAKDEKDVIRIKFTEGVQYTGMYDATNTAQYTLNGKNLPVGTSISLADSDDDITNGLDIVKIKVPEGTLKTLSNVITVNKELQSYDNSVLTGGYEKAVLLGL</sequence>
<dbReference type="InterPro" id="IPR014755">
    <property type="entry name" value="Cu-Rt/internalin_Ig-like"/>
</dbReference>
<evidence type="ECO:0000256" key="2">
    <source>
        <dbReference type="SAM" id="SignalP"/>
    </source>
</evidence>
<evidence type="ECO:0000313" key="4">
    <source>
        <dbReference type="Proteomes" id="UP000679498"/>
    </source>
</evidence>
<feature type="chain" id="PRO_5045226705" evidence="2">
    <location>
        <begin position="32"/>
        <end position="1112"/>
    </location>
</feature>
<gene>
    <name evidence="3" type="ORF">KKI46_14370</name>
</gene>
<proteinExistence type="predicted"/>